<organism evidence="1 2">
    <name type="scientific">Sphingomonas glacialis</name>
    <dbReference type="NCBI Taxonomy" id="658225"/>
    <lineage>
        <taxon>Bacteria</taxon>
        <taxon>Pseudomonadati</taxon>
        <taxon>Pseudomonadota</taxon>
        <taxon>Alphaproteobacteria</taxon>
        <taxon>Sphingomonadales</taxon>
        <taxon>Sphingomonadaceae</taxon>
        <taxon>Sphingomonas</taxon>
    </lineage>
</organism>
<dbReference type="EMBL" id="BNAQ01000002">
    <property type="protein sequence ID" value="GHH16792.1"/>
    <property type="molecule type" value="Genomic_DNA"/>
</dbReference>
<dbReference type="Proteomes" id="UP000652430">
    <property type="component" value="Unassembled WGS sequence"/>
</dbReference>
<reference evidence="2" key="1">
    <citation type="journal article" date="2019" name="Int. J. Syst. Evol. Microbiol.">
        <title>The Global Catalogue of Microorganisms (GCM) 10K type strain sequencing project: providing services to taxonomists for standard genome sequencing and annotation.</title>
        <authorList>
            <consortium name="The Broad Institute Genomics Platform"/>
            <consortium name="The Broad Institute Genome Sequencing Center for Infectious Disease"/>
            <person name="Wu L."/>
            <person name="Ma J."/>
        </authorList>
    </citation>
    <scope>NUCLEOTIDE SEQUENCE [LARGE SCALE GENOMIC DNA]</scope>
    <source>
        <strain evidence="2">CGMCC 1.8957</strain>
    </source>
</reference>
<keyword evidence="2" id="KW-1185">Reference proteome</keyword>
<accession>A0ABQ3LI32</accession>
<gene>
    <name evidence="1" type="ORF">GCM10008023_21220</name>
</gene>
<proteinExistence type="predicted"/>
<evidence type="ECO:0000313" key="1">
    <source>
        <dbReference type="EMBL" id="GHH16792.1"/>
    </source>
</evidence>
<comment type="caution">
    <text evidence="1">The sequence shown here is derived from an EMBL/GenBank/DDBJ whole genome shotgun (WGS) entry which is preliminary data.</text>
</comment>
<protein>
    <submittedName>
        <fullName evidence="1">Uncharacterized protein</fullName>
    </submittedName>
</protein>
<sequence length="79" mass="8524">MQPGPRSAFKVLEAEFFLELLMRLFTDPAGLDSPSDVFDRGVGGKIGEIVLPLAVGAMLAHQPGFFARHMLCAGRPDPL</sequence>
<evidence type="ECO:0000313" key="2">
    <source>
        <dbReference type="Proteomes" id="UP000652430"/>
    </source>
</evidence>
<name>A0ABQ3LI32_9SPHN</name>